<accession>A0ACC2F4Y2</accession>
<reference evidence="1" key="1">
    <citation type="submission" date="2021-05" db="EMBL/GenBank/DDBJ databases">
        <authorList>
            <person name="Pan Q."/>
            <person name="Jouanno E."/>
            <person name="Zahm M."/>
            <person name="Klopp C."/>
            <person name="Cabau C."/>
            <person name="Louis A."/>
            <person name="Berthelot C."/>
            <person name="Parey E."/>
            <person name="Roest Crollius H."/>
            <person name="Montfort J."/>
            <person name="Robinson-Rechavi M."/>
            <person name="Bouchez O."/>
            <person name="Lampietro C."/>
            <person name="Lopez Roques C."/>
            <person name="Donnadieu C."/>
            <person name="Postlethwait J."/>
            <person name="Bobe J."/>
            <person name="Dillon D."/>
            <person name="Chandos A."/>
            <person name="von Hippel F."/>
            <person name="Guiguen Y."/>
        </authorList>
    </citation>
    <scope>NUCLEOTIDE SEQUENCE</scope>
    <source>
        <strain evidence="1">YG-Jan2019</strain>
    </source>
</reference>
<keyword evidence="2" id="KW-1185">Reference proteome</keyword>
<comment type="caution">
    <text evidence="1">The sequence shown here is derived from an EMBL/GenBank/DDBJ whole genome shotgun (WGS) entry which is preliminary data.</text>
</comment>
<evidence type="ECO:0000313" key="2">
    <source>
        <dbReference type="Proteomes" id="UP001157502"/>
    </source>
</evidence>
<gene>
    <name evidence="1" type="ORF">DPEC_G00338450</name>
</gene>
<dbReference type="Proteomes" id="UP001157502">
    <property type="component" value="Chromosome 34"/>
</dbReference>
<name>A0ACC2F4Y2_DALPE</name>
<organism evidence="1 2">
    <name type="scientific">Dallia pectoralis</name>
    <name type="common">Alaska blackfish</name>
    <dbReference type="NCBI Taxonomy" id="75939"/>
    <lineage>
        <taxon>Eukaryota</taxon>
        <taxon>Metazoa</taxon>
        <taxon>Chordata</taxon>
        <taxon>Craniata</taxon>
        <taxon>Vertebrata</taxon>
        <taxon>Euteleostomi</taxon>
        <taxon>Actinopterygii</taxon>
        <taxon>Neopterygii</taxon>
        <taxon>Teleostei</taxon>
        <taxon>Protacanthopterygii</taxon>
        <taxon>Esociformes</taxon>
        <taxon>Umbridae</taxon>
        <taxon>Dallia</taxon>
    </lineage>
</organism>
<sequence length="150" mass="16018">MEGVHYFDVFSRTRPHRPVRPGGPVGHVIEIVWMISVWSVVQPCRHDSPNIAAVAVSATIVPLSTAQRLKPAAAARKAGSSGSCDSLSSPSSPDQETPVSSSPGASGAGSQGRLKGQAQRFVRRYRPPMLVTLGGREDVHDPQRQKDWGG</sequence>
<dbReference type="EMBL" id="CM055761">
    <property type="protein sequence ID" value="KAJ7986295.1"/>
    <property type="molecule type" value="Genomic_DNA"/>
</dbReference>
<evidence type="ECO:0000313" key="1">
    <source>
        <dbReference type="EMBL" id="KAJ7986295.1"/>
    </source>
</evidence>
<proteinExistence type="predicted"/>
<protein>
    <submittedName>
        <fullName evidence="1">Uncharacterized protein</fullName>
    </submittedName>
</protein>